<dbReference type="PANTHER" id="PTHR43080">
    <property type="entry name" value="CBS DOMAIN-CONTAINING PROTEIN CBSX3, MITOCHONDRIAL"/>
    <property type="match status" value="1"/>
</dbReference>
<dbReference type="PATRIC" id="fig|1006006.8.peg.760"/>
<dbReference type="InterPro" id="IPR051257">
    <property type="entry name" value="Diverse_CBS-Domain"/>
</dbReference>
<dbReference type="EMBL" id="CP002656">
    <property type="protein sequence ID" value="AEB94866.1"/>
    <property type="molecule type" value="Genomic_DNA"/>
</dbReference>
<dbReference type="KEGG" id="mcn:Mcup_0761"/>
<dbReference type="Pfam" id="PF00571">
    <property type="entry name" value="CBS"/>
    <property type="match status" value="2"/>
</dbReference>
<accession>F4G1X7</accession>
<feature type="domain" description="CBS" evidence="3">
    <location>
        <begin position="33"/>
        <end position="91"/>
    </location>
</feature>
<dbReference type="InterPro" id="IPR000644">
    <property type="entry name" value="CBS_dom"/>
</dbReference>
<evidence type="ECO:0000256" key="2">
    <source>
        <dbReference type="PROSITE-ProRule" id="PRU00703"/>
    </source>
</evidence>
<dbReference type="PROSITE" id="PS51371">
    <property type="entry name" value="CBS"/>
    <property type="match status" value="2"/>
</dbReference>
<dbReference type="PANTHER" id="PTHR43080:SF2">
    <property type="entry name" value="CBS DOMAIN-CONTAINING PROTEIN"/>
    <property type="match status" value="1"/>
</dbReference>
<name>F4G1X7_METCR</name>
<dbReference type="InterPro" id="IPR046342">
    <property type="entry name" value="CBS_dom_sf"/>
</dbReference>
<dbReference type="Proteomes" id="UP000007812">
    <property type="component" value="Chromosome"/>
</dbReference>
<dbReference type="CDD" id="cd09836">
    <property type="entry name" value="CBS_pair_arch"/>
    <property type="match status" value="1"/>
</dbReference>
<reference evidence="4 5" key="1">
    <citation type="journal article" date="2011" name="J. Bacteriol.">
        <title>Complete genome sequence of Metallosphaera cuprina, a metal sulfide-oxidizing archaeon from a hot spring.</title>
        <authorList>
            <person name="Liu L.J."/>
            <person name="You X.Y."/>
            <person name="Zheng H."/>
            <person name="Wang S."/>
            <person name="Jiang C.Y."/>
            <person name="Liu S.J."/>
        </authorList>
    </citation>
    <scope>NUCLEOTIDE SEQUENCE [LARGE SCALE GENOMIC DNA]</scope>
    <source>
        <strain evidence="4 5">Ar-4</strain>
    </source>
</reference>
<keyword evidence="1 2" id="KW-0129">CBS domain</keyword>
<dbReference type="HOGENOM" id="CLU_040681_12_1_2"/>
<dbReference type="SUPFAM" id="SSF54631">
    <property type="entry name" value="CBS-domain pair"/>
    <property type="match status" value="1"/>
</dbReference>
<dbReference type="Gene3D" id="3.10.580.10">
    <property type="entry name" value="CBS-domain"/>
    <property type="match status" value="1"/>
</dbReference>
<organism evidence="4 5">
    <name type="scientific">Metallosphaera cuprina (strain Ar-4)</name>
    <dbReference type="NCBI Taxonomy" id="1006006"/>
    <lineage>
        <taxon>Archaea</taxon>
        <taxon>Thermoproteota</taxon>
        <taxon>Thermoprotei</taxon>
        <taxon>Sulfolobales</taxon>
        <taxon>Sulfolobaceae</taxon>
        <taxon>Metallosphaera</taxon>
    </lineage>
</organism>
<feature type="domain" description="CBS" evidence="3">
    <location>
        <begin position="96"/>
        <end position="149"/>
    </location>
</feature>
<keyword evidence="5" id="KW-1185">Reference proteome</keyword>
<gene>
    <name evidence="4" type="ordered locus">Mcup_0761</name>
</gene>
<proteinExistence type="predicted"/>
<evidence type="ECO:0000313" key="4">
    <source>
        <dbReference type="EMBL" id="AEB94866.1"/>
    </source>
</evidence>
<dbReference type="SMART" id="SM00116">
    <property type="entry name" value="CBS"/>
    <property type="match status" value="2"/>
</dbReference>
<dbReference type="eggNOG" id="arCOG00606">
    <property type="taxonomic scope" value="Archaea"/>
</dbReference>
<evidence type="ECO:0000259" key="3">
    <source>
        <dbReference type="PROSITE" id="PS51371"/>
    </source>
</evidence>
<evidence type="ECO:0000313" key="5">
    <source>
        <dbReference type="Proteomes" id="UP000007812"/>
    </source>
</evidence>
<dbReference type="STRING" id="1006006.Mcup_0761"/>
<evidence type="ECO:0000256" key="1">
    <source>
        <dbReference type="ARBA" id="ARBA00023122"/>
    </source>
</evidence>
<sequence length="149" mass="16422">MWLKISSTLKFVTLKLIYGKRLSLLMKRVKDVMNVPVFQVEANTTLQETCKLMMEKGVGSVVVTDKGVPRGIFTDRDAVKAIANGASALDELRTVATMGDLVTVDEDLEITKAAKLMSDRKIRHLPVKNKEGEIVGMVSVTDLSAELKE</sequence>
<protein>
    <submittedName>
        <fullName evidence="4">Signal transduction protein</fullName>
    </submittedName>
</protein>
<dbReference type="AlphaFoldDB" id="F4G1X7"/>